<dbReference type="SUPFAM" id="SSF52540">
    <property type="entry name" value="P-loop containing nucleoside triphosphate hydrolases"/>
    <property type="match status" value="1"/>
</dbReference>
<accession>A0A2P2BYK1</accession>
<gene>
    <name evidence="2" type="ORF">NOCA2220014</name>
</gene>
<evidence type="ECO:0000256" key="1">
    <source>
        <dbReference type="SAM" id="Coils"/>
    </source>
</evidence>
<keyword evidence="1" id="KW-0175">Coiled coil</keyword>
<reference evidence="2" key="1">
    <citation type="submission" date="2015-08" db="EMBL/GenBank/DDBJ databases">
        <authorList>
            <person name="Babu N.S."/>
            <person name="Beckwith C.J."/>
            <person name="Beseler K.G."/>
            <person name="Brison A."/>
            <person name="Carone J.V."/>
            <person name="Caskin T.P."/>
            <person name="Diamond M."/>
            <person name="Durham M.E."/>
            <person name="Foxe J.M."/>
            <person name="Go M."/>
            <person name="Henderson B.A."/>
            <person name="Jones I.B."/>
            <person name="McGettigan J.A."/>
            <person name="Micheletti S.J."/>
            <person name="Nasrallah M.E."/>
            <person name="Ortiz D."/>
            <person name="Piller C.R."/>
            <person name="Privatt S.R."/>
            <person name="Schneider S.L."/>
            <person name="Sharp S."/>
            <person name="Smith T.C."/>
            <person name="Stanton J.D."/>
            <person name="Ullery H.E."/>
            <person name="Wilson R.J."/>
            <person name="Serrano M.G."/>
            <person name="Buck G."/>
            <person name="Lee V."/>
            <person name="Wang Y."/>
            <person name="Carvalho R."/>
            <person name="Voegtly L."/>
            <person name="Shi R."/>
            <person name="Duckworth R."/>
            <person name="Johnson A."/>
            <person name="Loviza R."/>
            <person name="Walstead R."/>
            <person name="Shah Z."/>
            <person name="Kiflezghi M."/>
            <person name="Wade K."/>
            <person name="Ball S.L."/>
            <person name="Bradley K.W."/>
            <person name="Asai D.J."/>
            <person name="Bowman C.A."/>
            <person name="Russell D.A."/>
            <person name="Pope W.H."/>
            <person name="Jacobs-Sera D."/>
            <person name="Hendrix R.W."/>
            <person name="Hatfull G.F."/>
        </authorList>
    </citation>
    <scope>NUCLEOTIDE SEQUENCE</scope>
</reference>
<name>A0A2P2BYK1_9ZZZZ</name>
<evidence type="ECO:0000313" key="2">
    <source>
        <dbReference type="EMBL" id="CUR54823.1"/>
    </source>
</evidence>
<feature type="coiled-coil region" evidence="1">
    <location>
        <begin position="332"/>
        <end position="369"/>
    </location>
</feature>
<protein>
    <submittedName>
        <fullName evidence="2">Uncharacterized protein</fullName>
    </submittedName>
</protein>
<dbReference type="InterPro" id="IPR027417">
    <property type="entry name" value="P-loop_NTPase"/>
</dbReference>
<dbReference type="AlphaFoldDB" id="A0A2P2BYK1"/>
<dbReference type="EMBL" id="CZKA01000015">
    <property type="protein sequence ID" value="CUR54823.1"/>
    <property type="molecule type" value="Genomic_DNA"/>
</dbReference>
<organism evidence="2">
    <name type="scientific">metagenome</name>
    <dbReference type="NCBI Taxonomy" id="256318"/>
    <lineage>
        <taxon>unclassified sequences</taxon>
        <taxon>metagenomes</taxon>
    </lineage>
</organism>
<proteinExistence type="predicted"/>
<sequence>MTRRKVFLHIGLPGTGAGFVEQALLSHAAALADAGVDVAAASTEEMLRVAIEIRRDHKDWGYQRSEVEGTWAEVCRRIYKLKGTVVISQELLAGASHDQVSLFLDGLAGREIHVIVTVRDPGTQVAAGWQESVKSGDSVTFGRFHERIMDPDRGHAQARQFWNAQELVDVLGRWSSVKAERVHLVAVPQVVDPRPAIWASLARIVGFDADRFAPDVARASQPTLGTTEVAVLRGVNEAIDGRIDGQLRRTVVKRYFADRILGDTSTPPATTPPELYDELLARAEGWQKFIANRGYDVIGQVDDLLPRLPSKSALSPDDVPVKERLRTTTNALANVLVEVARLREHNEQLEIRNEKLERKRKKLKRKLAERPPA</sequence>